<reference evidence="1 2" key="1">
    <citation type="journal article" date="2005" name="PLoS Biol.">
        <title>The genomes of Oryza sativa: a history of duplications.</title>
        <authorList>
            <person name="Yu J."/>
            <person name="Wang J."/>
            <person name="Lin W."/>
            <person name="Li S."/>
            <person name="Li H."/>
            <person name="Zhou J."/>
            <person name="Ni P."/>
            <person name="Dong W."/>
            <person name="Hu S."/>
            <person name="Zeng C."/>
            <person name="Zhang J."/>
            <person name="Zhang Y."/>
            <person name="Li R."/>
            <person name="Xu Z."/>
            <person name="Li S."/>
            <person name="Li X."/>
            <person name="Zheng H."/>
            <person name="Cong L."/>
            <person name="Lin L."/>
            <person name="Yin J."/>
            <person name="Geng J."/>
            <person name="Li G."/>
            <person name="Shi J."/>
            <person name="Liu J."/>
            <person name="Lv H."/>
            <person name="Li J."/>
            <person name="Wang J."/>
            <person name="Deng Y."/>
            <person name="Ran L."/>
            <person name="Shi X."/>
            <person name="Wang X."/>
            <person name="Wu Q."/>
            <person name="Li C."/>
            <person name="Ren X."/>
            <person name="Wang J."/>
            <person name="Wang X."/>
            <person name="Li D."/>
            <person name="Liu D."/>
            <person name="Zhang X."/>
            <person name="Ji Z."/>
            <person name="Zhao W."/>
            <person name="Sun Y."/>
            <person name="Zhang Z."/>
            <person name="Bao J."/>
            <person name="Han Y."/>
            <person name="Dong L."/>
            <person name="Ji J."/>
            <person name="Chen P."/>
            <person name="Wu S."/>
            <person name="Liu J."/>
            <person name="Xiao Y."/>
            <person name="Bu D."/>
            <person name="Tan J."/>
            <person name="Yang L."/>
            <person name="Ye C."/>
            <person name="Zhang J."/>
            <person name="Xu J."/>
            <person name="Zhou Y."/>
            <person name="Yu Y."/>
            <person name="Zhang B."/>
            <person name="Zhuang S."/>
            <person name="Wei H."/>
            <person name="Liu B."/>
            <person name="Lei M."/>
            <person name="Yu H."/>
            <person name="Li Y."/>
            <person name="Xu H."/>
            <person name="Wei S."/>
            <person name="He X."/>
            <person name="Fang L."/>
            <person name="Zhang Z."/>
            <person name="Zhang Y."/>
            <person name="Huang X."/>
            <person name="Su Z."/>
            <person name="Tong W."/>
            <person name="Li J."/>
            <person name="Tong Z."/>
            <person name="Li S."/>
            <person name="Ye J."/>
            <person name="Wang L."/>
            <person name="Fang L."/>
            <person name="Lei T."/>
            <person name="Chen C."/>
            <person name="Chen H."/>
            <person name="Xu Z."/>
            <person name="Li H."/>
            <person name="Huang H."/>
            <person name="Zhang F."/>
            <person name="Xu H."/>
            <person name="Li N."/>
            <person name="Zhao C."/>
            <person name="Li S."/>
            <person name="Dong L."/>
            <person name="Huang Y."/>
            <person name="Li L."/>
            <person name="Xi Y."/>
            <person name="Qi Q."/>
            <person name="Li W."/>
            <person name="Zhang B."/>
            <person name="Hu W."/>
            <person name="Zhang Y."/>
            <person name="Tian X."/>
            <person name="Jiao Y."/>
            <person name="Liang X."/>
            <person name="Jin J."/>
            <person name="Gao L."/>
            <person name="Zheng W."/>
            <person name="Hao B."/>
            <person name="Liu S."/>
            <person name="Wang W."/>
            <person name="Yuan L."/>
            <person name="Cao M."/>
            <person name="McDermott J."/>
            <person name="Samudrala R."/>
            <person name="Wang J."/>
            <person name="Wong G.K."/>
            <person name="Yang H."/>
        </authorList>
    </citation>
    <scope>NUCLEOTIDE SEQUENCE [LARGE SCALE GENOMIC DNA]</scope>
    <source>
        <strain evidence="2">cv. 93-11</strain>
    </source>
</reference>
<gene>
    <name evidence="1" type="ORF">OsI_22333</name>
</gene>
<protein>
    <submittedName>
        <fullName evidence="1">Uncharacterized protein</fullName>
    </submittedName>
</protein>
<sequence>MASATGDSGSGDGGRLVAAVIEKAATMSVDATVAGDVVQTVAGDCKWRRGRSRVRGEDGDGEVASRSVAAAAVAVTVTAVGGGMAASNG</sequence>
<dbReference type="Gramene" id="BGIOSGA021564-TA">
    <property type="protein sequence ID" value="BGIOSGA021564-PA"/>
    <property type="gene ID" value="BGIOSGA021564"/>
</dbReference>
<dbReference type="AlphaFoldDB" id="A2YB55"/>
<evidence type="ECO:0000313" key="2">
    <source>
        <dbReference type="Proteomes" id="UP000007015"/>
    </source>
</evidence>
<dbReference type="Proteomes" id="UP000007015">
    <property type="component" value="Chromosome 6"/>
</dbReference>
<name>A2YB55_ORYSI</name>
<keyword evidence="2" id="KW-1185">Reference proteome</keyword>
<accession>A2YB55</accession>
<dbReference type="EMBL" id="CM000131">
    <property type="protein sequence ID" value="EAZ00316.1"/>
    <property type="molecule type" value="Genomic_DNA"/>
</dbReference>
<evidence type="ECO:0000313" key="1">
    <source>
        <dbReference type="EMBL" id="EAZ00316.1"/>
    </source>
</evidence>
<organism evidence="1 2">
    <name type="scientific">Oryza sativa subsp. indica</name>
    <name type="common">Rice</name>
    <dbReference type="NCBI Taxonomy" id="39946"/>
    <lineage>
        <taxon>Eukaryota</taxon>
        <taxon>Viridiplantae</taxon>
        <taxon>Streptophyta</taxon>
        <taxon>Embryophyta</taxon>
        <taxon>Tracheophyta</taxon>
        <taxon>Spermatophyta</taxon>
        <taxon>Magnoliopsida</taxon>
        <taxon>Liliopsida</taxon>
        <taxon>Poales</taxon>
        <taxon>Poaceae</taxon>
        <taxon>BOP clade</taxon>
        <taxon>Oryzoideae</taxon>
        <taxon>Oryzeae</taxon>
        <taxon>Oryzinae</taxon>
        <taxon>Oryza</taxon>
        <taxon>Oryza sativa</taxon>
    </lineage>
</organism>
<proteinExistence type="predicted"/>
<dbReference type="HOGENOM" id="CLU_2458743_0_0_1"/>